<keyword evidence="9" id="KW-0378">Hydrolase</keyword>
<protein>
    <recommendedName>
        <fullName evidence="15">Caspase-8</fullName>
        <ecNumber evidence="14">3.4.22.61</ecNumber>
    </recommendedName>
</protein>
<dbReference type="GO" id="GO:0051604">
    <property type="term" value="P:protein maturation"/>
    <property type="evidence" value="ECO:0007669"/>
    <property type="project" value="UniProtKB-ARBA"/>
</dbReference>
<dbReference type="GO" id="GO:0032991">
    <property type="term" value="C:protein-containing complex"/>
    <property type="evidence" value="ECO:0007669"/>
    <property type="project" value="UniProtKB-ARBA"/>
</dbReference>
<evidence type="ECO:0000256" key="7">
    <source>
        <dbReference type="ARBA" id="ARBA00022703"/>
    </source>
</evidence>
<evidence type="ECO:0000256" key="1">
    <source>
        <dbReference type="ARBA" id="ARBA00004123"/>
    </source>
</evidence>
<evidence type="ECO:0000256" key="8">
    <source>
        <dbReference type="ARBA" id="ARBA00022737"/>
    </source>
</evidence>
<evidence type="ECO:0000256" key="4">
    <source>
        <dbReference type="ARBA" id="ARBA00022490"/>
    </source>
</evidence>
<proteinExistence type="inferred from homology"/>
<dbReference type="EMBL" id="KV970969">
    <property type="protein sequence ID" value="PIO15607.1"/>
    <property type="molecule type" value="Genomic_DNA"/>
</dbReference>
<dbReference type="GO" id="GO:0005634">
    <property type="term" value="C:nucleus"/>
    <property type="evidence" value="ECO:0007669"/>
    <property type="project" value="UniProtKB-SubCell"/>
</dbReference>
<evidence type="ECO:0000256" key="14">
    <source>
        <dbReference type="ARBA" id="ARBA00066479"/>
    </source>
</evidence>
<keyword evidence="8" id="KW-0677">Repeat</keyword>
<comment type="catalytic activity">
    <reaction evidence="13">
        <text>Strict requirement for Asp at position P1 and has a preferred cleavage sequence of (Leu/Asp/Val)-Glu-Thr-Asp-|-(Gly/Ser/Ala).</text>
        <dbReference type="EC" id="3.4.22.61"/>
    </reaction>
</comment>
<evidence type="ECO:0000256" key="15">
    <source>
        <dbReference type="ARBA" id="ARBA00068172"/>
    </source>
</evidence>
<dbReference type="InterPro" id="IPR002138">
    <property type="entry name" value="Pept_C14_p10"/>
</dbReference>
<dbReference type="EC" id="3.4.22.61" evidence="14"/>
<dbReference type="PROSITE" id="PS50207">
    <property type="entry name" value="CASPASE_P10"/>
    <property type="match status" value="1"/>
</dbReference>
<evidence type="ECO:0000256" key="16">
    <source>
        <dbReference type="RuleBase" id="RU003971"/>
    </source>
</evidence>
<dbReference type="InterPro" id="IPR029030">
    <property type="entry name" value="Caspase-like_dom_sf"/>
</dbReference>
<dbReference type="SUPFAM" id="SSF52129">
    <property type="entry name" value="Caspase-like"/>
    <property type="match status" value="1"/>
</dbReference>
<dbReference type="GO" id="GO:0005737">
    <property type="term" value="C:cytoplasm"/>
    <property type="evidence" value="ECO:0007669"/>
    <property type="project" value="UniProtKB-SubCell"/>
</dbReference>
<dbReference type="GO" id="GO:0006915">
    <property type="term" value="P:apoptotic process"/>
    <property type="evidence" value="ECO:0007669"/>
    <property type="project" value="UniProtKB-KW"/>
</dbReference>
<evidence type="ECO:0000259" key="17">
    <source>
        <dbReference type="PROSITE" id="PS50207"/>
    </source>
</evidence>
<keyword evidence="11" id="KW-0865">Zymogen</keyword>
<dbReference type="Gene3D" id="3.40.50.1460">
    <property type="match status" value="1"/>
</dbReference>
<evidence type="ECO:0000256" key="13">
    <source>
        <dbReference type="ARBA" id="ARBA00051626"/>
    </source>
</evidence>
<keyword evidence="5" id="KW-0597">Phosphoprotein</keyword>
<feature type="domain" description="Caspase family p20" evidence="18">
    <location>
        <begin position="12"/>
        <end position="144"/>
    </location>
</feature>
<dbReference type="PROSITE" id="PS01122">
    <property type="entry name" value="CASPASE_CYS"/>
    <property type="match status" value="1"/>
</dbReference>
<keyword evidence="10" id="KW-0788">Thiol protease</keyword>
<keyword evidence="7" id="KW-0053">Apoptosis</keyword>
<evidence type="ECO:0000313" key="20">
    <source>
        <dbReference type="Proteomes" id="UP000228934"/>
    </source>
</evidence>
<evidence type="ECO:0000256" key="3">
    <source>
        <dbReference type="ARBA" id="ARBA00010134"/>
    </source>
</evidence>
<dbReference type="InterPro" id="IPR001309">
    <property type="entry name" value="Pept_C14_p20"/>
</dbReference>
<evidence type="ECO:0000259" key="18">
    <source>
        <dbReference type="PROSITE" id="PS50208"/>
    </source>
</evidence>
<evidence type="ECO:0000256" key="10">
    <source>
        <dbReference type="ARBA" id="ARBA00022807"/>
    </source>
</evidence>
<dbReference type="InterPro" id="IPR033139">
    <property type="entry name" value="Caspase_cys_AS"/>
</dbReference>
<evidence type="ECO:0000313" key="19">
    <source>
        <dbReference type="EMBL" id="PIO15607.1"/>
    </source>
</evidence>
<name>A0A2G9QJ68_AQUCT</name>
<dbReference type="AlphaFoldDB" id="A0A2G9QJ68"/>
<sequence length="212" mass="23781">ASEEFYNMSSEVHGICLIINNFNFEKARQNSPECETMKNRTGTEKDKKSLSEVFSKLGFRVEVKNDLDGNEIFETVRSYSMKNYENNDCFICCIMSHGNKGFVYGTDGQCVSIKKLTSCFCRSSCHSLDGKPKLFFIQACQGSETQKCVPAESDACNASNDTNVTKGDLIPGEPDFLLGMATVLHCLAFRDPNEGSWYIQSLCKELIANYQR</sequence>
<evidence type="ECO:0000256" key="2">
    <source>
        <dbReference type="ARBA" id="ARBA00004496"/>
    </source>
</evidence>
<evidence type="ECO:0000256" key="6">
    <source>
        <dbReference type="ARBA" id="ARBA00022670"/>
    </source>
</evidence>
<feature type="non-terminal residue" evidence="19">
    <location>
        <position position="1"/>
    </location>
</feature>
<dbReference type="InterPro" id="IPR015917">
    <property type="entry name" value="Pept_C14A"/>
</dbReference>
<dbReference type="OrthoDB" id="6114029at2759"/>
<dbReference type="GO" id="GO:0004197">
    <property type="term" value="F:cysteine-type endopeptidase activity"/>
    <property type="evidence" value="ECO:0007669"/>
    <property type="project" value="InterPro"/>
</dbReference>
<evidence type="ECO:0000256" key="5">
    <source>
        <dbReference type="ARBA" id="ARBA00022553"/>
    </source>
</evidence>
<dbReference type="SMART" id="SM00115">
    <property type="entry name" value="CASc"/>
    <property type="match status" value="1"/>
</dbReference>
<dbReference type="CDD" id="cd00032">
    <property type="entry name" value="CASc"/>
    <property type="match status" value="1"/>
</dbReference>
<dbReference type="FunFam" id="3.40.50.1460:FF:000008">
    <property type="entry name" value="caspase-8 isoform X1"/>
    <property type="match status" value="1"/>
</dbReference>
<dbReference type="GO" id="GO:0006508">
    <property type="term" value="P:proteolysis"/>
    <property type="evidence" value="ECO:0007669"/>
    <property type="project" value="UniProtKB-KW"/>
</dbReference>
<evidence type="ECO:0000256" key="9">
    <source>
        <dbReference type="ARBA" id="ARBA00022801"/>
    </source>
</evidence>
<organism evidence="19 20">
    <name type="scientific">Aquarana catesbeiana</name>
    <name type="common">American bullfrog</name>
    <name type="synonym">Rana catesbeiana</name>
    <dbReference type="NCBI Taxonomy" id="8400"/>
    <lineage>
        <taxon>Eukaryota</taxon>
        <taxon>Metazoa</taxon>
        <taxon>Chordata</taxon>
        <taxon>Craniata</taxon>
        <taxon>Vertebrata</taxon>
        <taxon>Euteleostomi</taxon>
        <taxon>Amphibia</taxon>
        <taxon>Batrachia</taxon>
        <taxon>Anura</taxon>
        <taxon>Neobatrachia</taxon>
        <taxon>Ranoidea</taxon>
        <taxon>Ranidae</taxon>
        <taxon>Aquarana</taxon>
    </lineage>
</organism>
<accession>A0A2G9QJ68</accession>
<dbReference type="GO" id="GO:0005886">
    <property type="term" value="C:plasma membrane"/>
    <property type="evidence" value="ECO:0007669"/>
    <property type="project" value="UniProtKB-ARBA"/>
</dbReference>
<comment type="subcellular location">
    <subcellularLocation>
        <location evidence="2">Cytoplasm</location>
    </subcellularLocation>
    <subcellularLocation>
        <location evidence="1">Nucleus</location>
    </subcellularLocation>
</comment>
<keyword evidence="6" id="KW-0645">Protease</keyword>
<gene>
    <name evidence="19" type="ORF">AB205_0218530</name>
</gene>
<comment type="similarity">
    <text evidence="3 16">Belongs to the peptidase C14A family.</text>
</comment>
<evidence type="ECO:0000256" key="12">
    <source>
        <dbReference type="ARBA" id="ARBA00023242"/>
    </source>
</evidence>
<reference evidence="20" key="1">
    <citation type="journal article" date="2017" name="Nat. Commun.">
        <title>The North American bullfrog draft genome provides insight into hormonal regulation of long noncoding RNA.</title>
        <authorList>
            <person name="Hammond S.A."/>
            <person name="Warren R.L."/>
            <person name="Vandervalk B.P."/>
            <person name="Kucuk E."/>
            <person name="Khan H."/>
            <person name="Gibb E.A."/>
            <person name="Pandoh P."/>
            <person name="Kirk H."/>
            <person name="Zhao Y."/>
            <person name="Jones M."/>
            <person name="Mungall A.J."/>
            <person name="Coope R."/>
            <person name="Pleasance S."/>
            <person name="Moore R.A."/>
            <person name="Holt R.A."/>
            <person name="Round J.M."/>
            <person name="Ohora S."/>
            <person name="Walle B.V."/>
            <person name="Veldhoen N."/>
            <person name="Helbing C.C."/>
            <person name="Birol I."/>
        </authorList>
    </citation>
    <scope>NUCLEOTIDE SEQUENCE [LARGE SCALE GENOMIC DNA]</scope>
</reference>
<feature type="domain" description="Caspase family p10" evidence="17">
    <location>
        <begin position="170"/>
        <end position="206"/>
    </location>
</feature>
<dbReference type="Pfam" id="PF00656">
    <property type="entry name" value="Peptidase_C14"/>
    <property type="match status" value="1"/>
</dbReference>
<dbReference type="Proteomes" id="UP000228934">
    <property type="component" value="Unassembled WGS sequence"/>
</dbReference>
<evidence type="ECO:0000256" key="11">
    <source>
        <dbReference type="ARBA" id="ARBA00023145"/>
    </source>
</evidence>
<dbReference type="PANTHER" id="PTHR48169:SF7">
    <property type="entry name" value="CASPASE 10"/>
    <property type="match status" value="1"/>
</dbReference>
<dbReference type="InterPro" id="IPR011600">
    <property type="entry name" value="Pept_C14_caspase"/>
</dbReference>
<keyword evidence="12" id="KW-0539">Nucleus</keyword>
<dbReference type="PANTHER" id="PTHR48169">
    <property type="entry name" value="DED DOMAIN-CONTAINING PROTEIN"/>
    <property type="match status" value="1"/>
</dbReference>
<dbReference type="PROSITE" id="PS50208">
    <property type="entry name" value="CASPASE_P20"/>
    <property type="match status" value="1"/>
</dbReference>
<dbReference type="GO" id="GO:0043065">
    <property type="term" value="P:positive regulation of apoptotic process"/>
    <property type="evidence" value="ECO:0007669"/>
    <property type="project" value="UniProtKB-ARBA"/>
</dbReference>
<keyword evidence="4" id="KW-0963">Cytoplasm</keyword>
<dbReference type="PRINTS" id="PR00376">
    <property type="entry name" value="IL1BCENZYME"/>
</dbReference>
<keyword evidence="20" id="KW-1185">Reference proteome</keyword>